<organism evidence="14 15">
    <name type="scientific">Pedobacter psychrodurus</name>
    <dbReference type="NCBI Taxonomy" id="2530456"/>
    <lineage>
        <taxon>Bacteria</taxon>
        <taxon>Pseudomonadati</taxon>
        <taxon>Bacteroidota</taxon>
        <taxon>Sphingobacteriia</taxon>
        <taxon>Sphingobacteriales</taxon>
        <taxon>Sphingobacteriaceae</taxon>
        <taxon>Pedobacter</taxon>
    </lineage>
</organism>
<dbReference type="InterPro" id="IPR027359">
    <property type="entry name" value="Volt_channel_dom_sf"/>
</dbReference>
<evidence type="ECO:0000256" key="1">
    <source>
        <dbReference type="ARBA" id="ARBA00004141"/>
    </source>
</evidence>
<dbReference type="SUPFAM" id="SSF81324">
    <property type="entry name" value="Voltage-gated potassium channels"/>
    <property type="match status" value="1"/>
</dbReference>
<dbReference type="GO" id="GO:0005249">
    <property type="term" value="F:voltage-gated potassium channel activity"/>
    <property type="evidence" value="ECO:0007669"/>
    <property type="project" value="InterPro"/>
</dbReference>
<sequence>MASESPKDWRFKLHEVIYESNTPAGKAFDVGLLIAIFSSIIVVMLDSIVSIHQQYGKLFNITEWVFAALFTVEYILRLVSIKKPIRYVISPLGIIDLIALLPSYLSIFFIGAQSLLVFRALRLLRVFRIFKLGHFLTEINFLTQALKSSVRKISIFLLTVLTITVILGSIMYLVEQRENGFSNIPESIYWAIVTITTVGYGDISPITPLGKFVASVVMLIGYAIIAVPTGIITHDIAVAARQKKEMPESCPSCSREGHDSDALFCKHCGSSLFK</sequence>
<evidence type="ECO:0000256" key="8">
    <source>
        <dbReference type="ARBA" id="ARBA00022989"/>
    </source>
</evidence>
<dbReference type="EMBL" id="SJSO01000007">
    <property type="protein sequence ID" value="TCD27041.1"/>
    <property type="molecule type" value="Genomic_DNA"/>
</dbReference>
<keyword evidence="10 12" id="KW-0472">Membrane</keyword>
<gene>
    <name evidence="14" type="ORF">EZ456_10990</name>
</gene>
<keyword evidence="7" id="KW-0630">Potassium</keyword>
<feature type="transmembrane region" description="Helical" evidence="12">
    <location>
        <begin position="212"/>
        <end position="233"/>
    </location>
</feature>
<name>A0A4R0Q2R7_9SPHI</name>
<feature type="transmembrane region" description="Helical" evidence="12">
    <location>
        <begin position="30"/>
        <end position="49"/>
    </location>
</feature>
<dbReference type="PRINTS" id="PR00169">
    <property type="entry name" value="KCHANNEL"/>
</dbReference>
<dbReference type="PANTHER" id="PTHR11537:SF254">
    <property type="entry name" value="POTASSIUM VOLTAGE-GATED CHANNEL PROTEIN SHAB"/>
    <property type="match status" value="1"/>
</dbReference>
<feature type="transmembrane region" description="Helical" evidence="12">
    <location>
        <begin position="92"/>
        <end position="118"/>
    </location>
</feature>
<evidence type="ECO:0000256" key="2">
    <source>
        <dbReference type="ARBA" id="ARBA00022448"/>
    </source>
</evidence>
<reference evidence="14 15" key="1">
    <citation type="submission" date="2019-02" db="EMBL/GenBank/DDBJ databases">
        <title>Pedobacter sp. RP-3-21 sp. nov., isolated from Arctic soil.</title>
        <authorList>
            <person name="Dahal R.H."/>
        </authorList>
    </citation>
    <scope>NUCLEOTIDE SEQUENCE [LARGE SCALE GENOMIC DNA]</scope>
    <source>
        <strain evidence="14 15">RP-3-21</strain>
    </source>
</reference>
<keyword evidence="11" id="KW-0407">Ion channel</keyword>
<proteinExistence type="predicted"/>
<feature type="transmembrane region" description="Helical" evidence="12">
    <location>
        <begin position="153"/>
        <end position="174"/>
    </location>
</feature>
<dbReference type="InterPro" id="IPR028325">
    <property type="entry name" value="VG_K_chnl"/>
</dbReference>
<keyword evidence="9" id="KW-0406">Ion transport</keyword>
<dbReference type="InterPro" id="IPR005821">
    <property type="entry name" value="Ion_trans_dom"/>
</dbReference>
<dbReference type="Gene3D" id="1.20.120.350">
    <property type="entry name" value="Voltage-gated potassium channels. Chain C"/>
    <property type="match status" value="1"/>
</dbReference>
<dbReference type="GO" id="GO:0008076">
    <property type="term" value="C:voltage-gated potassium channel complex"/>
    <property type="evidence" value="ECO:0007669"/>
    <property type="project" value="InterPro"/>
</dbReference>
<evidence type="ECO:0000256" key="12">
    <source>
        <dbReference type="SAM" id="Phobius"/>
    </source>
</evidence>
<evidence type="ECO:0000256" key="9">
    <source>
        <dbReference type="ARBA" id="ARBA00023065"/>
    </source>
</evidence>
<evidence type="ECO:0000256" key="5">
    <source>
        <dbReference type="ARBA" id="ARBA00022826"/>
    </source>
</evidence>
<evidence type="ECO:0000256" key="6">
    <source>
        <dbReference type="ARBA" id="ARBA00022882"/>
    </source>
</evidence>
<accession>A0A4R0Q2R7</accession>
<keyword evidence="8 12" id="KW-1133">Transmembrane helix</keyword>
<dbReference type="AlphaFoldDB" id="A0A4R0Q2R7"/>
<dbReference type="GO" id="GO:0001508">
    <property type="term" value="P:action potential"/>
    <property type="evidence" value="ECO:0007669"/>
    <property type="project" value="TreeGrafter"/>
</dbReference>
<keyword evidence="3" id="KW-0633">Potassium transport</keyword>
<dbReference type="OrthoDB" id="9799090at2"/>
<dbReference type="Pfam" id="PF00520">
    <property type="entry name" value="Ion_trans"/>
    <property type="match status" value="1"/>
</dbReference>
<protein>
    <submittedName>
        <fullName evidence="14">Ion transporter</fullName>
    </submittedName>
</protein>
<dbReference type="Gene3D" id="1.10.287.70">
    <property type="match status" value="1"/>
</dbReference>
<evidence type="ECO:0000313" key="15">
    <source>
        <dbReference type="Proteomes" id="UP000293925"/>
    </source>
</evidence>
<evidence type="ECO:0000256" key="3">
    <source>
        <dbReference type="ARBA" id="ARBA00022538"/>
    </source>
</evidence>
<dbReference type="RefSeq" id="WP_131530068.1">
    <property type="nucleotide sequence ID" value="NZ_SJSO01000007.1"/>
</dbReference>
<comment type="subcellular location">
    <subcellularLocation>
        <location evidence="1">Membrane</location>
        <topology evidence="1">Multi-pass membrane protein</topology>
    </subcellularLocation>
</comment>
<evidence type="ECO:0000256" key="11">
    <source>
        <dbReference type="ARBA" id="ARBA00023303"/>
    </source>
</evidence>
<comment type="caution">
    <text evidence="14">The sequence shown here is derived from an EMBL/GenBank/DDBJ whole genome shotgun (WGS) entry which is preliminary data.</text>
</comment>
<keyword evidence="2" id="KW-0813">Transport</keyword>
<feature type="domain" description="Ion transport" evidence="13">
    <location>
        <begin position="26"/>
        <end position="243"/>
    </location>
</feature>
<keyword evidence="4 12" id="KW-0812">Transmembrane</keyword>
<keyword evidence="5" id="KW-0631">Potassium channel</keyword>
<evidence type="ECO:0000256" key="10">
    <source>
        <dbReference type="ARBA" id="ARBA00023136"/>
    </source>
</evidence>
<feature type="transmembrane region" description="Helical" evidence="12">
    <location>
        <begin position="61"/>
        <end position="80"/>
    </location>
</feature>
<keyword evidence="6" id="KW-0851">Voltage-gated channel</keyword>
<evidence type="ECO:0000256" key="4">
    <source>
        <dbReference type="ARBA" id="ARBA00022692"/>
    </source>
</evidence>
<evidence type="ECO:0000259" key="13">
    <source>
        <dbReference type="Pfam" id="PF00520"/>
    </source>
</evidence>
<evidence type="ECO:0000313" key="14">
    <source>
        <dbReference type="EMBL" id="TCD27041.1"/>
    </source>
</evidence>
<keyword evidence="15" id="KW-1185">Reference proteome</keyword>
<evidence type="ECO:0000256" key="7">
    <source>
        <dbReference type="ARBA" id="ARBA00022958"/>
    </source>
</evidence>
<dbReference type="PANTHER" id="PTHR11537">
    <property type="entry name" value="VOLTAGE-GATED POTASSIUM CHANNEL"/>
    <property type="match status" value="1"/>
</dbReference>
<dbReference type="Proteomes" id="UP000293925">
    <property type="component" value="Unassembled WGS sequence"/>
</dbReference>